<evidence type="ECO:0000256" key="3">
    <source>
        <dbReference type="ARBA" id="ARBA00044493"/>
    </source>
</evidence>
<dbReference type="EMBL" id="JH795875">
    <property type="protein sequence ID" value="EJT97807.1"/>
    <property type="molecule type" value="Genomic_DNA"/>
</dbReference>
<accession>M5G217</accession>
<keyword evidence="7" id="KW-1185">Reference proteome</keyword>
<organism evidence="6 7">
    <name type="scientific">Dacryopinax primogenitus (strain DJM 731)</name>
    <name type="common">Brown rot fungus</name>
    <dbReference type="NCBI Taxonomy" id="1858805"/>
    <lineage>
        <taxon>Eukaryota</taxon>
        <taxon>Fungi</taxon>
        <taxon>Dikarya</taxon>
        <taxon>Basidiomycota</taxon>
        <taxon>Agaricomycotina</taxon>
        <taxon>Dacrymycetes</taxon>
        <taxon>Dacrymycetales</taxon>
        <taxon>Dacrymycetaceae</taxon>
        <taxon>Dacryopinax</taxon>
    </lineage>
</organism>
<dbReference type="Pfam" id="PF13812">
    <property type="entry name" value="PPR_3"/>
    <property type="match status" value="1"/>
</dbReference>
<name>M5G217_DACPD</name>
<dbReference type="PANTHER" id="PTHR47936">
    <property type="entry name" value="PPR_LONG DOMAIN-CONTAINING PROTEIN"/>
    <property type="match status" value="1"/>
</dbReference>
<evidence type="ECO:0000313" key="7">
    <source>
        <dbReference type="Proteomes" id="UP000030653"/>
    </source>
</evidence>
<dbReference type="PROSITE" id="PS51375">
    <property type="entry name" value="PPR"/>
    <property type="match status" value="1"/>
</dbReference>
<evidence type="ECO:0000313" key="6">
    <source>
        <dbReference type="EMBL" id="EJT97807.1"/>
    </source>
</evidence>
<dbReference type="PANTHER" id="PTHR47936:SF1">
    <property type="entry name" value="PENTATRICOPEPTIDE REPEAT-CONTAINING PROTEIN GUN1, CHLOROPLASTIC"/>
    <property type="match status" value="1"/>
</dbReference>
<dbReference type="InterPro" id="IPR002885">
    <property type="entry name" value="PPR_rpt"/>
</dbReference>
<evidence type="ECO:0000256" key="4">
    <source>
        <dbReference type="ARBA" id="ARBA00044511"/>
    </source>
</evidence>
<dbReference type="OMA" id="LARRNIC"/>
<feature type="repeat" description="PPR" evidence="5">
    <location>
        <begin position="151"/>
        <end position="185"/>
    </location>
</feature>
<gene>
    <name evidence="6" type="ORF">DACRYDRAFT_39628</name>
</gene>
<proteinExistence type="inferred from homology"/>
<comment type="similarity">
    <text evidence="1">Belongs to the CCM1 family.</text>
</comment>
<keyword evidence="2" id="KW-0677">Repeat</keyword>
<dbReference type="GeneID" id="63689526"/>
<dbReference type="InterPro" id="IPR011990">
    <property type="entry name" value="TPR-like_helical_dom_sf"/>
</dbReference>
<dbReference type="Gene3D" id="1.25.40.10">
    <property type="entry name" value="Tetratricopeptide repeat domain"/>
    <property type="match status" value="2"/>
</dbReference>
<dbReference type="OrthoDB" id="185373at2759"/>
<protein>
    <recommendedName>
        <fullName evidence="8">Pentacotripeptide-repeat region of PRORP domain-containing protein</fullName>
    </recommendedName>
</protein>
<evidence type="ECO:0000256" key="5">
    <source>
        <dbReference type="PROSITE-ProRule" id="PRU00708"/>
    </source>
</evidence>
<evidence type="ECO:0000256" key="2">
    <source>
        <dbReference type="ARBA" id="ARBA00022737"/>
    </source>
</evidence>
<evidence type="ECO:0000256" key="1">
    <source>
        <dbReference type="ARBA" id="ARBA00006192"/>
    </source>
</evidence>
<evidence type="ECO:0008006" key="8">
    <source>
        <dbReference type="Google" id="ProtNLM"/>
    </source>
</evidence>
<dbReference type="HOGENOM" id="CLU_1387172_0_0_1"/>
<dbReference type="RefSeq" id="XP_040624705.1">
    <property type="nucleotide sequence ID" value="XM_040774464.1"/>
</dbReference>
<reference evidence="6 7" key="1">
    <citation type="journal article" date="2012" name="Science">
        <title>The Paleozoic origin of enzymatic lignin decomposition reconstructed from 31 fungal genomes.</title>
        <authorList>
            <person name="Floudas D."/>
            <person name="Binder M."/>
            <person name="Riley R."/>
            <person name="Barry K."/>
            <person name="Blanchette R.A."/>
            <person name="Henrissat B."/>
            <person name="Martinez A.T."/>
            <person name="Otillar R."/>
            <person name="Spatafora J.W."/>
            <person name="Yadav J.S."/>
            <person name="Aerts A."/>
            <person name="Benoit I."/>
            <person name="Boyd A."/>
            <person name="Carlson A."/>
            <person name="Copeland A."/>
            <person name="Coutinho P.M."/>
            <person name="de Vries R.P."/>
            <person name="Ferreira P."/>
            <person name="Findley K."/>
            <person name="Foster B."/>
            <person name="Gaskell J."/>
            <person name="Glotzer D."/>
            <person name="Gorecki P."/>
            <person name="Heitman J."/>
            <person name="Hesse C."/>
            <person name="Hori C."/>
            <person name="Igarashi K."/>
            <person name="Jurgens J.A."/>
            <person name="Kallen N."/>
            <person name="Kersten P."/>
            <person name="Kohler A."/>
            <person name="Kuees U."/>
            <person name="Kumar T.K.A."/>
            <person name="Kuo A."/>
            <person name="LaButti K."/>
            <person name="Larrondo L.F."/>
            <person name="Lindquist E."/>
            <person name="Ling A."/>
            <person name="Lombard V."/>
            <person name="Lucas S."/>
            <person name="Lundell T."/>
            <person name="Martin R."/>
            <person name="McLaughlin D.J."/>
            <person name="Morgenstern I."/>
            <person name="Morin E."/>
            <person name="Murat C."/>
            <person name="Nagy L.G."/>
            <person name="Nolan M."/>
            <person name="Ohm R.A."/>
            <person name="Patyshakuliyeva A."/>
            <person name="Rokas A."/>
            <person name="Ruiz-Duenas F.J."/>
            <person name="Sabat G."/>
            <person name="Salamov A."/>
            <person name="Samejima M."/>
            <person name="Schmutz J."/>
            <person name="Slot J.C."/>
            <person name="St John F."/>
            <person name="Stenlid J."/>
            <person name="Sun H."/>
            <person name="Sun S."/>
            <person name="Syed K."/>
            <person name="Tsang A."/>
            <person name="Wiebenga A."/>
            <person name="Young D."/>
            <person name="Pisabarro A."/>
            <person name="Eastwood D.C."/>
            <person name="Martin F."/>
            <person name="Cullen D."/>
            <person name="Grigoriev I.V."/>
            <person name="Hibbett D.S."/>
        </authorList>
    </citation>
    <scope>NUCLEOTIDE SEQUENCE [LARGE SCALE GENOMIC DNA]</scope>
    <source>
        <strain evidence="6 7">DJM-731 SS1</strain>
    </source>
</reference>
<dbReference type="Proteomes" id="UP000030653">
    <property type="component" value="Unassembled WGS sequence"/>
</dbReference>
<feature type="non-terminal residue" evidence="6">
    <location>
        <position position="197"/>
    </location>
</feature>
<dbReference type="STRING" id="1858805.M5G217"/>
<dbReference type="AlphaFoldDB" id="M5G217"/>
<sequence length="197" mass="22127">NIVSYNTVLKFQARKADWAGVARSLRGLKEEGMTPDAYTYTTILEAARIDSVQQGVHMVLSSMREDGVKANEVMVGKIIDVMVNGGREENIRATMALLEELELSEDRIHLNEIIYTSCIVGIMRSTLDSATKRDLAAQLLQRMRARNIGANRVTYHVLIRGCFDGRAPAEAMSLWREQRSSGLSNKDTYYLIMRGLL</sequence>
<comment type="subunit">
    <text evidence="4">Binds to mitochondrial small subunit 15S rRNA.</text>
</comment>
<comment type="function">
    <text evidence="3">Regulates mitochondrial small subunit maturation by controlling 15S rRNA 5'-end processing. Localizes to the 5' precursor of the 15S rRNA in a position that is subsequently occupied by mS47 in the mature yeast mtSSU. Uses structure and sequence-specific RNA recognition, binding to a single-stranded region of the precursor and specifically recognizing bases -6 to -1. The exchange of Ccm1 for mS47 is coupled to the irreversible removal of precursor rRNA that is accompanied by conformational changes of the mitoribosomal proteins uS5m and mS26. These conformational changes signal completion of 5'-end rRNA processing through protection of the mature 5'-end of the 15S rRNA and stabilization of mS47. The removal of the 5' precursor together with the dissociation of Ccm1 may be catalyzed by the 5'-3' exoribonuclease Pet127. Involved in the specific removal of group I introns in mitochondrial encoded transcripts.</text>
</comment>
<feature type="non-terminal residue" evidence="6">
    <location>
        <position position="1"/>
    </location>
</feature>